<comment type="caution">
    <text evidence="1">The sequence shown here is derived from an EMBL/GenBank/DDBJ whole genome shotgun (WGS) entry which is preliminary data.</text>
</comment>
<gene>
    <name evidence="1" type="ORF">CROQUDRAFT_109570</name>
</gene>
<evidence type="ECO:0000313" key="1">
    <source>
        <dbReference type="EMBL" id="KAG0142870.1"/>
    </source>
</evidence>
<organism evidence="1 2">
    <name type="scientific">Cronartium quercuum f. sp. fusiforme G11</name>
    <dbReference type="NCBI Taxonomy" id="708437"/>
    <lineage>
        <taxon>Eukaryota</taxon>
        <taxon>Fungi</taxon>
        <taxon>Dikarya</taxon>
        <taxon>Basidiomycota</taxon>
        <taxon>Pucciniomycotina</taxon>
        <taxon>Pucciniomycetes</taxon>
        <taxon>Pucciniales</taxon>
        <taxon>Coleosporiaceae</taxon>
        <taxon>Cronartium</taxon>
    </lineage>
</organism>
<name>A0A9P6T8S4_9BASI</name>
<dbReference type="Proteomes" id="UP000886653">
    <property type="component" value="Unassembled WGS sequence"/>
</dbReference>
<reference evidence="1" key="1">
    <citation type="submission" date="2013-11" db="EMBL/GenBank/DDBJ databases">
        <title>Genome sequence of the fusiform rust pathogen reveals effectors for host alternation and coevolution with pine.</title>
        <authorList>
            <consortium name="DOE Joint Genome Institute"/>
            <person name="Smith K."/>
            <person name="Pendleton A."/>
            <person name="Kubisiak T."/>
            <person name="Anderson C."/>
            <person name="Salamov A."/>
            <person name="Aerts A."/>
            <person name="Riley R."/>
            <person name="Clum A."/>
            <person name="Lindquist E."/>
            <person name="Ence D."/>
            <person name="Campbell M."/>
            <person name="Kronenberg Z."/>
            <person name="Feau N."/>
            <person name="Dhillon B."/>
            <person name="Hamelin R."/>
            <person name="Burleigh J."/>
            <person name="Smith J."/>
            <person name="Yandell M."/>
            <person name="Nelson C."/>
            <person name="Grigoriev I."/>
            <person name="Davis J."/>
        </authorList>
    </citation>
    <scope>NUCLEOTIDE SEQUENCE</scope>
    <source>
        <strain evidence="1">G11</strain>
    </source>
</reference>
<proteinExistence type="predicted"/>
<dbReference type="AlphaFoldDB" id="A0A9P6T8S4"/>
<evidence type="ECO:0000313" key="2">
    <source>
        <dbReference type="Proteomes" id="UP000886653"/>
    </source>
</evidence>
<protein>
    <submittedName>
        <fullName evidence="1">Uncharacterized protein</fullName>
    </submittedName>
</protein>
<accession>A0A9P6T8S4</accession>
<sequence>MSLETRLYLPQTRSCPTGILTIHHRSIINRPYRGISTVRVLVINKQFPGPLIEANDSNYSISTIASAGL</sequence>
<dbReference type="EMBL" id="MU167335">
    <property type="protein sequence ID" value="KAG0142870.1"/>
    <property type="molecule type" value="Genomic_DNA"/>
</dbReference>
<keyword evidence="2" id="KW-1185">Reference proteome</keyword>